<dbReference type="RefSeq" id="WP_212986569.1">
    <property type="nucleotide sequence ID" value="NZ_BAABEA010000046.1"/>
</dbReference>
<feature type="transmembrane region" description="Helical" evidence="1">
    <location>
        <begin position="45"/>
        <end position="64"/>
    </location>
</feature>
<dbReference type="InterPro" id="IPR045629">
    <property type="entry name" value="DUF6232"/>
</dbReference>
<dbReference type="EMBL" id="BOQL01000004">
    <property type="protein sequence ID" value="GIM63463.1"/>
    <property type="molecule type" value="Genomic_DNA"/>
</dbReference>
<feature type="transmembrane region" description="Helical" evidence="1">
    <location>
        <begin position="70"/>
        <end position="86"/>
    </location>
</feature>
<organism evidence="2 3">
    <name type="scientific">Actinoplanes auranticolor</name>
    <dbReference type="NCBI Taxonomy" id="47988"/>
    <lineage>
        <taxon>Bacteria</taxon>
        <taxon>Bacillati</taxon>
        <taxon>Actinomycetota</taxon>
        <taxon>Actinomycetes</taxon>
        <taxon>Micromonosporales</taxon>
        <taxon>Micromonosporaceae</taxon>
        <taxon>Actinoplanes</taxon>
    </lineage>
</organism>
<keyword evidence="1" id="KW-0472">Membrane</keyword>
<keyword evidence="1" id="KW-1133">Transmembrane helix</keyword>
<evidence type="ECO:0000313" key="3">
    <source>
        <dbReference type="Proteomes" id="UP000681340"/>
    </source>
</evidence>
<comment type="caution">
    <text evidence="2">The sequence shown here is derived from an EMBL/GenBank/DDBJ whole genome shotgun (WGS) entry which is preliminary data.</text>
</comment>
<sequence length="132" mass="14382">MRTYYRGPDAAVTDELFIWQAGATKAFVVAELHQVARVRQDDGRLGRVIAAILLAVAGAGWVQFDLPAKWYAGIGALVAALALAGWPSHTRSWALRAAYRGDAGVTVYSTADPRVFNQVSRALQRAIEDARR</sequence>
<evidence type="ECO:0000256" key="1">
    <source>
        <dbReference type="SAM" id="Phobius"/>
    </source>
</evidence>
<reference evidence="2" key="1">
    <citation type="submission" date="2021-03" db="EMBL/GenBank/DDBJ databases">
        <title>Whole genome shotgun sequence of Actinoplanes auranticolor NBRC 12245.</title>
        <authorList>
            <person name="Komaki H."/>
            <person name="Tamura T."/>
        </authorList>
    </citation>
    <scope>NUCLEOTIDE SEQUENCE</scope>
    <source>
        <strain evidence="2">NBRC 12245</strain>
    </source>
</reference>
<name>A0A919S2X4_9ACTN</name>
<dbReference type="Pfam" id="PF19744">
    <property type="entry name" value="DUF6232"/>
    <property type="match status" value="1"/>
</dbReference>
<keyword evidence="1" id="KW-0812">Transmembrane</keyword>
<proteinExistence type="predicted"/>
<dbReference type="AlphaFoldDB" id="A0A919S2X4"/>
<keyword evidence="3" id="KW-1185">Reference proteome</keyword>
<dbReference type="Proteomes" id="UP000681340">
    <property type="component" value="Unassembled WGS sequence"/>
</dbReference>
<protein>
    <submittedName>
        <fullName evidence="2">Uncharacterized protein</fullName>
    </submittedName>
</protein>
<gene>
    <name evidence="2" type="ORF">Aau02nite_04220</name>
</gene>
<evidence type="ECO:0000313" key="2">
    <source>
        <dbReference type="EMBL" id="GIM63463.1"/>
    </source>
</evidence>
<accession>A0A919S2X4</accession>